<feature type="non-terminal residue" evidence="2">
    <location>
        <position position="149"/>
    </location>
</feature>
<comment type="caution">
    <text evidence="2">The sequence shown here is derived from an EMBL/GenBank/DDBJ whole genome shotgun (WGS) entry which is preliminary data.</text>
</comment>
<organism evidence="2 3">
    <name type="scientific">Caerostris extrusa</name>
    <name type="common">Bark spider</name>
    <name type="synonym">Caerostris bankana</name>
    <dbReference type="NCBI Taxonomy" id="172846"/>
    <lineage>
        <taxon>Eukaryota</taxon>
        <taxon>Metazoa</taxon>
        <taxon>Ecdysozoa</taxon>
        <taxon>Arthropoda</taxon>
        <taxon>Chelicerata</taxon>
        <taxon>Arachnida</taxon>
        <taxon>Araneae</taxon>
        <taxon>Araneomorphae</taxon>
        <taxon>Entelegynae</taxon>
        <taxon>Araneoidea</taxon>
        <taxon>Araneidae</taxon>
        <taxon>Caerostris</taxon>
    </lineage>
</organism>
<feature type="region of interest" description="Disordered" evidence="1">
    <location>
        <begin position="50"/>
        <end position="77"/>
    </location>
</feature>
<keyword evidence="3" id="KW-1185">Reference proteome</keyword>
<dbReference type="EMBL" id="BPLR01004669">
    <property type="protein sequence ID" value="GIX96609.1"/>
    <property type="molecule type" value="Genomic_DNA"/>
</dbReference>
<dbReference type="AlphaFoldDB" id="A0AAV4PHP1"/>
<evidence type="ECO:0000313" key="2">
    <source>
        <dbReference type="EMBL" id="GIX96609.1"/>
    </source>
</evidence>
<dbReference type="Proteomes" id="UP001054945">
    <property type="component" value="Unassembled WGS sequence"/>
</dbReference>
<protein>
    <recommendedName>
        <fullName evidence="4">Maturase K</fullName>
    </recommendedName>
</protein>
<name>A0AAV4PHP1_CAEEX</name>
<evidence type="ECO:0008006" key="4">
    <source>
        <dbReference type="Google" id="ProtNLM"/>
    </source>
</evidence>
<evidence type="ECO:0000313" key="3">
    <source>
        <dbReference type="Proteomes" id="UP001054945"/>
    </source>
</evidence>
<reference evidence="2 3" key="1">
    <citation type="submission" date="2021-06" db="EMBL/GenBank/DDBJ databases">
        <title>Caerostris extrusa draft genome.</title>
        <authorList>
            <person name="Kono N."/>
            <person name="Arakawa K."/>
        </authorList>
    </citation>
    <scope>NUCLEOTIDE SEQUENCE [LARGE SCALE GENOMIC DNA]</scope>
</reference>
<accession>A0AAV4PHP1</accession>
<feature type="compositionally biased region" description="Basic and acidic residues" evidence="1">
    <location>
        <begin position="53"/>
        <end position="62"/>
    </location>
</feature>
<sequence length="149" mass="17492">MCYYKILCKWWPRTDFINIIQYFAIYTSYFKKYLGKSPKFLNSSHIVKNSNTDSKEGIKESSSEVEMPKSYLSPSKDISSRAPRIQTKIIVEIFPSIFHWIDGKKIFSMLHQWMIYVRGDSNSPGIESFVKKFVSFCILATNLMTLLRF</sequence>
<gene>
    <name evidence="2" type="ORF">CEXT_51941</name>
</gene>
<proteinExistence type="predicted"/>
<evidence type="ECO:0000256" key="1">
    <source>
        <dbReference type="SAM" id="MobiDB-lite"/>
    </source>
</evidence>